<dbReference type="Proteomes" id="UP000244162">
    <property type="component" value="Unassembled WGS sequence"/>
</dbReference>
<feature type="region of interest" description="Disordered" evidence="1">
    <location>
        <begin position="52"/>
        <end position="78"/>
    </location>
</feature>
<evidence type="ECO:0008006" key="5">
    <source>
        <dbReference type="Google" id="ProtNLM"/>
    </source>
</evidence>
<organism evidence="3 4">
    <name type="scientific">Sphingomonas oleivorans</name>
    <dbReference type="NCBI Taxonomy" id="1735121"/>
    <lineage>
        <taxon>Bacteria</taxon>
        <taxon>Pseudomonadati</taxon>
        <taxon>Pseudomonadota</taxon>
        <taxon>Alphaproteobacteria</taxon>
        <taxon>Sphingomonadales</taxon>
        <taxon>Sphingomonadaceae</taxon>
        <taxon>Sphingomonas</taxon>
    </lineage>
</organism>
<protein>
    <recommendedName>
        <fullName evidence="5">Porin</fullName>
    </recommendedName>
</protein>
<dbReference type="Pfam" id="PF16930">
    <property type="entry name" value="Porin_5"/>
    <property type="match status" value="1"/>
</dbReference>
<evidence type="ECO:0000256" key="2">
    <source>
        <dbReference type="SAM" id="SignalP"/>
    </source>
</evidence>
<reference evidence="3 4" key="1">
    <citation type="submission" date="2017-09" db="EMBL/GenBank/DDBJ databases">
        <title>Sphingomonas panjinensis sp.nov., isolated from oil-contaminated soil.</title>
        <authorList>
            <person name="Wang L."/>
            <person name="Chen L."/>
        </authorList>
    </citation>
    <scope>NUCLEOTIDE SEQUENCE [LARGE SCALE GENOMIC DNA]</scope>
    <source>
        <strain evidence="3 4">FW-11</strain>
    </source>
</reference>
<dbReference type="OrthoDB" id="5372286at2"/>
<dbReference type="RefSeq" id="WP_107966265.1">
    <property type="nucleotide sequence ID" value="NZ_NWBU01000004.1"/>
</dbReference>
<proteinExistence type="predicted"/>
<comment type="caution">
    <text evidence="3">The sequence shown here is derived from an EMBL/GenBank/DDBJ whole genome shotgun (WGS) entry which is preliminary data.</text>
</comment>
<feature type="chain" id="PRO_5015574729" description="Porin" evidence="2">
    <location>
        <begin position="22"/>
        <end position="522"/>
    </location>
</feature>
<feature type="compositionally biased region" description="Basic and acidic residues" evidence="1">
    <location>
        <begin position="52"/>
        <end position="63"/>
    </location>
</feature>
<name>A0A2T5G1P3_9SPHN</name>
<evidence type="ECO:0000313" key="4">
    <source>
        <dbReference type="Proteomes" id="UP000244162"/>
    </source>
</evidence>
<keyword evidence="2" id="KW-0732">Signal</keyword>
<sequence>MKLPALGLALATAFVQAPAFAADSTPPFDEAVETVIRLMVAEGVITPAKADAMRERYARERRTAAATTPAPATTSPSPAMPVTFAAADPVALPRQAGGGAAPPDPSLGRLAPAASRAADAAAARVPAARGALPDRVRIDGDFRIRWQGEYFAKHNSPNIPDFATIIANGGTTAPISNFLNATQDRTRLRYRARLGFTAAASPRVSAFFRLVVGNETEPTSTNETLGDYFNKDDVVVDRAYMRYRFNDALAFQGGRMANPFYSTDMFWDQDVNPEGVALVGEKRIGGGGTSIFGAAGIFALQDLLKSPDRWLYAGQLGIDTPLAGDLSLKIAGAYYHYRHISGRLGDEASRPGLVVKGNSLFDVQPAPGRIVPGLASRFHIGDVTGALSYAAIQGLAVTFTGEVARNFGHSASELGRLTLLTGDPTGDMAYSAEIRVGSARVVRNGDWQVALTWRRLESDSLLDAFTEGDFGLGGTNVQGGYLDLLYGVSDNTWLEALAYDTKSLGDQAQRVHMLRMALLTRF</sequence>
<evidence type="ECO:0000256" key="1">
    <source>
        <dbReference type="SAM" id="MobiDB-lite"/>
    </source>
</evidence>
<keyword evidence="4" id="KW-1185">Reference proteome</keyword>
<gene>
    <name evidence="3" type="ORF">CLG96_02495</name>
</gene>
<feature type="region of interest" description="Disordered" evidence="1">
    <location>
        <begin position="93"/>
        <end position="113"/>
    </location>
</feature>
<feature type="signal peptide" evidence="2">
    <location>
        <begin position="1"/>
        <end position="21"/>
    </location>
</feature>
<accession>A0A2T5G1P3</accession>
<feature type="compositionally biased region" description="Low complexity" evidence="1">
    <location>
        <begin position="64"/>
        <end position="78"/>
    </location>
</feature>
<evidence type="ECO:0000313" key="3">
    <source>
        <dbReference type="EMBL" id="PTQ13030.1"/>
    </source>
</evidence>
<dbReference type="AlphaFoldDB" id="A0A2T5G1P3"/>
<dbReference type="EMBL" id="NWBU01000004">
    <property type="protein sequence ID" value="PTQ13030.1"/>
    <property type="molecule type" value="Genomic_DNA"/>
</dbReference>
<dbReference type="InterPro" id="IPR032638">
    <property type="entry name" value="Porin_5"/>
</dbReference>